<dbReference type="RefSeq" id="WP_143093365.1">
    <property type="nucleotide sequence ID" value="NZ_FOQT01000002.1"/>
</dbReference>
<protein>
    <submittedName>
        <fullName evidence="2">Uncharacterized protein</fullName>
    </submittedName>
</protein>
<dbReference type="Proteomes" id="UP000198931">
    <property type="component" value="Unassembled WGS sequence"/>
</dbReference>
<keyword evidence="3" id="KW-1185">Reference proteome</keyword>
<reference evidence="2 3" key="1">
    <citation type="submission" date="2016-10" db="EMBL/GenBank/DDBJ databases">
        <authorList>
            <person name="de Groot N.N."/>
        </authorList>
    </citation>
    <scope>NUCLEOTIDE SEQUENCE [LARGE SCALE GENOMIC DNA]</scope>
    <source>
        <strain evidence="2 3">DSM 26000</strain>
    </source>
</reference>
<proteinExistence type="predicted"/>
<feature type="transmembrane region" description="Helical" evidence="1">
    <location>
        <begin position="7"/>
        <end position="26"/>
    </location>
</feature>
<dbReference type="STRING" id="1125876.SAMN05443292_1607"/>
<keyword evidence="1" id="KW-1133">Transmembrane helix</keyword>
<accession>A0A1I3FSQ3</accession>
<evidence type="ECO:0000313" key="2">
    <source>
        <dbReference type="EMBL" id="SFI14263.1"/>
    </source>
</evidence>
<sequence length="183" mass="21331">MKKFFKIFVIIIAIIIIVITSLYFILFTKIEFQEKIASSKEIKNLDNKIFWDLGYYKPEKISTDFSLGKKKNDTVCHDFSVSQNKNHSQIGYFRLSQSNGFGGNVIQIYKLGNRFRIEMEDVSDNVIENTSKKGYKILSQKLILDKKNYNIKDSIFGEIKIKFRNNEDNSINYGSGFFRTTVN</sequence>
<organism evidence="2 3">
    <name type="scientific">Halpernia frigidisoli</name>
    <dbReference type="NCBI Taxonomy" id="1125876"/>
    <lineage>
        <taxon>Bacteria</taxon>
        <taxon>Pseudomonadati</taxon>
        <taxon>Bacteroidota</taxon>
        <taxon>Flavobacteriia</taxon>
        <taxon>Flavobacteriales</taxon>
        <taxon>Weeksellaceae</taxon>
        <taxon>Chryseobacterium group</taxon>
        <taxon>Halpernia</taxon>
    </lineage>
</organism>
<name>A0A1I3FSQ3_9FLAO</name>
<evidence type="ECO:0000256" key="1">
    <source>
        <dbReference type="SAM" id="Phobius"/>
    </source>
</evidence>
<dbReference type="AlphaFoldDB" id="A0A1I3FSQ3"/>
<gene>
    <name evidence="2" type="ORF">SAMN05443292_1607</name>
</gene>
<dbReference type="OrthoDB" id="1254750at2"/>
<dbReference type="EMBL" id="FOQT01000002">
    <property type="protein sequence ID" value="SFI14263.1"/>
    <property type="molecule type" value="Genomic_DNA"/>
</dbReference>
<keyword evidence="1" id="KW-0812">Transmembrane</keyword>
<keyword evidence="1" id="KW-0472">Membrane</keyword>
<evidence type="ECO:0000313" key="3">
    <source>
        <dbReference type="Proteomes" id="UP000198931"/>
    </source>
</evidence>